<dbReference type="AlphaFoldDB" id="A0A2S9X6K4"/>
<name>A0A2S9X6K4_9NEIS</name>
<proteinExistence type="predicted"/>
<evidence type="ECO:0000313" key="2">
    <source>
        <dbReference type="Proteomes" id="UP000239469"/>
    </source>
</evidence>
<protein>
    <submittedName>
        <fullName evidence="1">Uncharacterized protein</fullName>
    </submittedName>
</protein>
<comment type="caution">
    <text evidence="1">The sequence shown here is derived from an EMBL/GenBank/DDBJ whole genome shotgun (WGS) entry which is preliminary data.</text>
</comment>
<organism evidence="1 2">
    <name type="scientific">Chromobacterium amazonense</name>
    <dbReference type="NCBI Taxonomy" id="1382803"/>
    <lineage>
        <taxon>Bacteria</taxon>
        <taxon>Pseudomonadati</taxon>
        <taxon>Pseudomonadota</taxon>
        <taxon>Betaproteobacteria</taxon>
        <taxon>Neisseriales</taxon>
        <taxon>Chromobacteriaceae</taxon>
        <taxon>Chromobacterium</taxon>
    </lineage>
</organism>
<reference evidence="1 2" key="1">
    <citation type="submission" date="2017-01" db="EMBL/GenBank/DDBJ databases">
        <title>New insights into the genetic diversity of Chromobacterium isolated from tropical freshwater lake.</title>
        <authorList>
            <person name="Santos A.B."/>
            <person name="Nascimento A.M."/>
            <person name="Da Silva P.C."/>
        </authorList>
    </citation>
    <scope>NUCLEOTIDE SEQUENCE [LARGE SCALE GENOMIC DNA]</scope>
    <source>
        <strain evidence="1 2">56AF</strain>
    </source>
</reference>
<sequence>MADTRECARIIDTACLELLFASGTSNANDEQHGLGHAGLLRFLNQTEGLLMRIGDYSTPHTIYHLLELLERLVPIAPGRVFDLVAHALRRGTRSGFQHESLGMDLLVKLIGVFLADHKEIFEDEDRRRRLIDSLEIFMEAGWPSARRLLYRLPELIQ</sequence>
<dbReference type="EMBL" id="MTBD01000015">
    <property type="protein sequence ID" value="PRP71326.1"/>
    <property type="molecule type" value="Genomic_DNA"/>
</dbReference>
<evidence type="ECO:0000313" key="1">
    <source>
        <dbReference type="EMBL" id="PRP71326.1"/>
    </source>
</evidence>
<dbReference type="Proteomes" id="UP000239469">
    <property type="component" value="Unassembled WGS sequence"/>
</dbReference>
<gene>
    <name evidence="1" type="ORF">BUE93_07630</name>
</gene>
<accession>A0A2S9X6K4</accession>